<gene>
    <name evidence="2" type="ORF">JJB07_04840</name>
</gene>
<dbReference type="InterPro" id="IPR003607">
    <property type="entry name" value="HD/PDEase_dom"/>
</dbReference>
<name>A0ABS1J6Y5_9BACL</name>
<dbReference type="CDD" id="cd00077">
    <property type="entry name" value="HDc"/>
    <property type="match status" value="1"/>
</dbReference>
<dbReference type="SUPFAM" id="SSF109604">
    <property type="entry name" value="HD-domain/PDEase-like"/>
    <property type="match status" value="1"/>
</dbReference>
<comment type="caution">
    <text evidence="2">The sequence shown here is derived from an EMBL/GenBank/DDBJ whole genome shotgun (WGS) entry which is preliminary data.</text>
</comment>
<feature type="domain" description="HD-GYP" evidence="1">
    <location>
        <begin position="105"/>
        <end position="301"/>
    </location>
</feature>
<evidence type="ECO:0000313" key="2">
    <source>
        <dbReference type="EMBL" id="MBL0385972.1"/>
    </source>
</evidence>
<dbReference type="PANTHER" id="PTHR43155:SF2">
    <property type="entry name" value="CYCLIC DI-GMP PHOSPHODIESTERASE PA4108"/>
    <property type="match status" value="1"/>
</dbReference>
<dbReference type="PANTHER" id="PTHR43155">
    <property type="entry name" value="CYCLIC DI-GMP PHOSPHODIESTERASE PA4108-RELATED"/>
    <property type="match status" value="1"/>
</dbReference>
<evidence type="ECO:0000259" key="1">
    <source>
        <dbReference type="PROSITE" id="PS51832"/>
    </source>
</evidence>
<dbReference type="Proteomes" id="UP000602284">
    <property type="component" value="Unassembled WGS sequence"/>
</dbReference>
<accession>A0ABS1J6Y5</accession>
<organism evidence="2 3">
    <name type="scientific">Tumebacillus amylolyticus</name>
    <dbReference type="NCBI Taxonomy" id="2801339"/>
    <lineage>
        <taxon>Bacteria</taxon>
        <taxon>Bacillati</taxon>
        <taxon>Bacillota</taxon>
        <taxon>Bacilli</taxon>
        <taxon>Bacillales</taxon>
        <taxon>Alicyclobacillaceae</taxon>
        <taxon>Tumebacillus</taxon>
    </lineage>
</organism>
<dbReference type="Pfam" id="PF13487">
    <property type="entry name" value="HD_5"/>
    <property type="match status" value="1"/>
</dbReference>
<dbReference type="InterPro" id="IPR037522">
    <property type="entry name" value="HD_GYP_dom"/>
</dbReference>
<dbReference type="SMART" id="SM00471">
    <property type="entry name" value="HDc"/>
    <property type="match status" value="1"/>
</dbReference>
<dbReference type="EMBL" id="JAEQNB010000001">
    <property type="protein sequence ID" value="MBL0385972.1"/>
    <property type="molecule type" value="Genomic_DNA"/>
</dbReference>
<evidence type="ECO:0000313" key="3">
    <source>
        <dbReference type="Proteomes" id="UP000602284"/>
    </source>
</evidence>
<dbReference type="Gene3D" id="1.10.3210.10">
    <property type="entry name" value="Hypothetical protein af1432"/>
    <property type="match status" value="1"/>
</dbReference>
<keyword evidence="3" id="KW-1185">Reference proteome</keyword>
<sequence length="355" mass="39286">MRHVSVDTVQPGNVLARSIYTNDGRPLLNAGVQLTVGMLSTLRRLGVSMLFIQDARFADVVVEEVVSETTRREALSNFATAVQHVQGGSEFNTKQVSQATGSIIDEIMKNKKVLVSLSDIRTKDNRAFIHAINVTILSLVIGSNMGLNRGQLSDLAVGAMFHDIGKIELPEKMMKEESNDLPSGLSNDQNHTWRGYKRLRKKNEISIIAAHCCLQHHEHIDGSGYPRGLTGDEIHPYAKIVAVANAFDNLIAGNEDTKPMLPHEATELMMSLAGKQFDHEVVVQFLRSVAVYPTGVSIKLDNGQVGMVVAQHKGLPSRPIVRVFKKEEGEWESHDVKEVDLAKETTLFIQKVMME</sequence>
<proteinExistence type="predicted"/>
<dbReference type="RefSeq" id="WP_201631613.1">
    <property type="nucleotide sequence ID" value="NZ_JAEQNB010000001.1"/>
</dbReference>
<protein>
    <submittedName>
        <fullName evidence="2">HD-GYP domain-containing protein</fullName>
    </submittedName>
</protein>
<dbReference type="PROSITE" id="PS51832">
    <property type="entry name" value="HD_GYP"/>
    <property type="match status" value="1"/>
</dbReference>
<reference evidence="2 3" key="1">
    <citation type="submission" date="2021-01" db="EMBL/GenBank/DDBJ databases">
        <title>Tumebacillus sp. strain ITR2 16S ribosomal RNA gene Genome sequencing and assembly.</title>
        <authorList>
            <person name="Kang M."/>
        </authorList>
    </citation>
    <scope>NUCLEOTIDE SEQUENCE [LARGE SCALE GENOMIC DNA]</scope>
    <source>
        <strain evidence="2 3">ITR2</strain>
    </source>
</reference>